<accession>A0A1I0XAH3</accession>
<proteinExistence type="predicted"/>
<organism evidence="2 3">
    <name type="scientific">Poseidonocella pacifica</name>
    <dbReference type="NCBI Taxonomy" id="871651"/>
    <lineage>
        <taxon>Bacteria</taxon>
        <taxon>Pseudomonadati</taxon>
        <taxon>Pseudomonadota</taxon>
        <taxon>Alphaproteobacteria</taxon>
        <taxon>Rhodobacterales</taxon>
        <taxon>Roseobacteraceae</taxon>
        <taxon>Poseidonocella</taxon>
    </lineage>
</organism>
<keyword evidence="2" id="KW-0269">Exonuclease</keyword>
<dbReference type="Pfam" id="PF03372">
    <property type="entry name" value="Exo_endo_phos"/>
    <property type="match status" value="1"/>
</dbReference>
<feature type="domain" description="Endonuclease/exonuclease/phosphatase" evidence="1">
    <location>
        <begin position="4"/>
        <end position="326"/>
    </location>
</feature>
<evidence type="ECO:0000313" key="2">
    <source>
        <dbReference type="EMBL" id="SFA97894.1"/>
    </source>
</evidence>
<dbReference type="GO" id="GO:0004519">
    <property type="term" value="F:endonuclease activity"/>
    <property type="evidence" value="ECO:0007669"/>
    <property type="project" value="UniProtKB-KW"/>
</dbReference>
<dbReference type="AlphaFoldDB" id="A0A1I0XAH3"/>
<dbReference type="STRING" id="871651.SAMN05421688_2043"/>
<keyword evidence="3" id="KW-1185">Reference proteome</keyword>
<dbReference type="GO" id="GO:0004527">
    <property type="term" value="F:exonuclease activity"/>
    <property type="evidence" value="ECO:0007669"/>
    <property type="project" value="UniProtKB-KW"/>
</dbReference>
<keyword evidence="2" id="KW-0255">Endonuclease</keyword>
<protein>
    <submittedName>
        <fullName evidence="2">Endonuclease/Exonuclease/phosphatase family protein</fullName>
    </submittedName>
</protein>
<reference evidence="2 3" key="1">
    <citation type="submission" date="2016-10" db="EMBL/GenBank/DDBJ databases">
        <authorList>
            <person name="de Groot N.N."/>
        </authorList>
    </citation>
    <scope>NUCLEOTIDE SEQUENCE [LARGE SCALE GENOMIC DNA]</scope>
    <source>
        <strain evidence="2 3">DSM 29316</strain>
    </source>
</reference>
<evidence type="ECO:0000259" key="1">
    <source>
        <dbReference type="Pfam" id="PF03372"/>
    </source>
</evidence>
<gene>
    <name evidence="2" type="ORF">SAMN05421688_2043</name>
</gene>
<keyword evidence="2" id="KW-0540">Nuclease</keyword>
<dbReference type="Gene3D" id="3.60.10.10">
    <property type="entry name" value="Endonuclease/exonuclease/phosphatase"/>
    <property type="match status" value="1"/>
</dbReference>
<name>A0A1I0XAH3_9RHOB</name>
<dbReference type="OrthoDB" id="6199360at2"/>
<evidence type="ECO:0000313" key="3">
    <source>
        <dbReference type="Proteomes" id="UP000198796"/>
    </source>
</evidence>
<dbReference type="SUPFAM" id="SSF56219">
    <property type="entry name" value="DNase I-like"/>
    <property type="match status" value="1"/>
</dbReference>
<dbReference type="InterPro" id="IPR036691">
    <property type="entry name" value="Endo/exonu/phosph_ase_sf"/>
</dbReference>
<dbReference type="InterPro" id="IPR005135">
    <property type="entry name" value="Endo/exonuclease/phosphatase"/>
</dbReference>
<dbReference type="PANTHER" id="PTHR42834">
    <property type="entry name" value="ENDONUCLEASE/EXONUCLEASE/PHOSPHATASE FAMILY PROTEIN (AFU_ORTHOLOGUE AFUA_3G09210)"/>
    <property type="match status" value="1"/>
</dbReference>
<dbReference type="RefSeq" id="WP_092064074.1">
    <property type="nucleotide sequence ID" value="NZ_FOJU01000003.1"/>
</dbReference>
<dbReference type="PANTHER" id="PTHR42834:SF1">
    <property type="entry name" value="ENDONUCLEASE_EXONUCLEASE_PHOSPHATASE FAMILY PROTEIN (AFU_ORTHOLOGUE AFUA_3G09210)"/>
    <property type="match status" value="1"/>
</dbReference>
<dbReference type="Proteomes" id="UP000198796">
    <property type="component" value="Unassembled WGS sequence"/>
</dbReference>
<keyword evidence="2" id="KW-0378">Hydrolase</keyword>
<sequence length="336" mass="36867">MRIATYNVEWFTNLFDDAGQMLADDGPSGRRGISRRDQLEALATVFRALDADAVLIIEAPDENRRRSSVAALEQFAEAAGLRTRRALIGFANTTQQEIALLFDPDRLTARHDPVDGGQAAPRFDLAFDIDLDIDDRHDRITFSKPPLEVALETAGGSKLRLIGAHLKSKAPHGAHTPEEISSRAIANRRKQLAQAVWLRRRVDGHLTAGDALIVAGDLNDGPGLDEYEALFGRSSFEIVLGAGGATRLRDPNAEAVLSNPLGAHPTTARFFVEYEKRFLLALLDYVMLSPDLAARGAAWRTWHPFEDAECWGDADLRAALLVASDHFPVSVDVKID</sequence>
<dbReference type="EMBL" id="FOJU01000003">
    <property type="protein sequence ID" value="SFA97894.1"/>
    <property type="molecule type" value="Genomic_DNA"/>
</dbReference>